<gene>
    <name evidence="1" type="ORF">PM001_LOCUS24421</name>
</gene>
<dbReference type="Proteomes" id="UP001162060">
    <property type="component" value="Unassembled WGS sequence"/>
</dbReference>
<organism evidence="1 2">
    <name type="scientific">Peronospora matthiolae</name>
    <dbReference type="NCBI Taxonomy" id="2874970"/>
    <lineage>
        <taxon>Eukaryota</taxon>
        <taxon>Sar</taxon>
        <taxon>Stramenopiles</taxon>
        <taxon>Oomycota</taxon>
        <taxon>Peronosporomycetes</taxon>
        <taxon>Peronosporales</taxon>
        <taxon>Peronosporaceae</taxon>
        <taxon>Peronospora</taxon>
    </lineage>
</organism>
<protein>
    <submittedName>
        <fullName evidence="1">Uncharacterized protein</fullName>
    </submittedName>
</protein>
<dbReference type="AlphaFoldDB" id="A0AAV1UY72"/>
<accession>A0AAV1UY72</accession>
<reference evidence="1" key="1">
    <citation type="submission" date="2024-01" db="EMBL/GenBank/DDBJ databases">
        <authorList>
            <person name="Webb A."/>
        </authorList>
    </citation>
    <scope>NUCLEOTIDE SEQUENCE</scope>
    <source>
        <strain evidence="1">Pm1</strain>
    </source>
</reference>
<evidence type="ECO:0000313" key="1">
    <source>
        <dbReference type="EMBL" id="CAK7939271.1"/>
    </source>
</evidence>
<sequence length="32" mass="3477">MSPTRFLCAKVLARACHFPLTHQIAGTANLAH</sequence>
<comment type="caution">
    <text evidence="1">The sequence shown here is derived from an EMBL/GenBank/DDBJ whole genome shotgun (WGS) entry which is preliminary data.</text>
</comment>
<dbReference type="EMBL" id="CAKLBY020000244">
    <property type="protein sequence ID" value="CAK7939271.1"/>
    <property type="molecule type" value="Genomic_DNA"/>
</dbReference>
<proteinExistence type="predicted"/>
<name>A0AAV1UY72_9STRA</name>
<evidence type="ECO:0000313" key="2">
    <source>
        <dbReference type="Proteomes" id="UP001162060"/>
    </source>
</evidence>